<feature type="domain" description="AAA+ ATPase" evidence="1">
    <location>
        <begin position="42"/>
        <end position="191"/>
    </location>
</feature>
<comment type="caution">
    <text evidence="2">The sequence shown here is derived from an EMBL/GenBank/DDBJ whole genome shotgun (WGS) entry which is preliminary data.</text>
</comment>
<dbReference type="PANTHER" id="PTHR35894">
    <property type="entry name" value="GENERAL SECRETION PATHWAY PROTEIN A-RELATED"/>
    <property type="match status" value="1"/>
</dbReference>
<accession>A0A317ZH42</accession>
<dbReference type="PANTHER" id="PTHR35894:SF1">
    <property type="entry name" value="PHOSPHORIBULOKINASE _ URIDINE KINASE FAMILY"/>
    <property type="match status" value="1"/>
</dbReference>
<dbReference type="InParanoid" id="A0A317ZH42"/>
<organism evidence="2 3">
    <name type="scientific">Coraliomargarita sinensis</name>
    <dbReference type="NCBI Taxonomy" id="2174842"/>
    <lineage>
        <taxon>Bacteria</taxon>
        <taxon>Pseudomonadati</taxon>
        <taxon>Verrucomicrobiota</taxon>
        <taxon>Opitutia</taxon>
        <taxon>Puniceicoccales</taxon>
        <taxon>Coraliomargaritaceae</taxon>
        <taxon>Coraliomargarita</taxon>
    </lineage>
</organism>
<dbReference type="RefSeq" id="WP_110131844.1">
    <property type="nucleotide sequence ID" value="NZ_QHJQ01000010.1"/>
</dbReference>
<proteinExistence type="predicted"/>
<evidence type="ECO:0000313" key="2">
    <source>
        <dbReference type="EMBL" id="PXA03288.1"/>
    </source>
</evidence>
<dbReference type="OrthoDB" id="9815896at2"/>
<dbReference type="InterPro" id="IPR027417">
    <property type="entry name" value="P-loop_NTPase"/>
</dbReference>
<dbReference type="Proteomes" id="UP000247099">
    <property type="component" value="Unassembled WGS sequence"/>
</dbReference>
<name>A0A317ZH42_9BACT</name>
<evidence type="ECO:0000259" key="1">
    <source>
        <dbReference type="SMART" id="SM00382"/>
    </source>
</evidence>
<keyword evidence="3" id="KW-1185">Reference proteome</keyword>
<dbReference type="AlphaFoldDB" id="A0A317ZH42"/>
<sequence length="273" mass="31765">MYQDYFGFTEMPFHVTPNPRFLFLSPTHEEALQHLRYGIEDKKGFIVLTGEVGCGKTTLCRKLLEELESREEVDTALLLNPRVSETQLLRGIMKELGEEVKARSKNDLLDKMNDALLERIHAGREIVVIIDEAQNLSFEVMEMLRMLSNLETYDQKLLQIILMGQPELNIKLKEERLRQLRQRVLVHYDLKPLNAQEVQLYINHRLTLAGSNGRIQFTQRAVKKIADGSLGIPRMINNICDKSLLSTFIRNGNEVNWWDVRKALKDINRLHRK</sequence>
<dbReference type="SMART" id="SM00382">
    <property type="entry name" value="AAA"/>
    <property type="match status" value="1"/>
</dbReference>
<dbReference type="InterPro" id="IPR049945">
    <property type="entry name" value="AAA_22"/>
</dbReference>
<dbReference type="SUPFAM" id="SSF52540">
    <property type="entry name" value="P-loop containing nucleoside triphosphate hydrolases"/>
    <property type="match status" value="1"/>
</dbReference>
<dbReference type="EMBL" id="QHJQ01000010">
    <property type="protein sequence ID" value="PXA03288.1"/>
    <property type="molecule type" value="Genomic_DNA"/>
</dbReference>
<protein>
    <submittedName>
        <fullName evidence="2">ATPase</fullName>
    </submittedName>
</protein>
<dbReference type="InterPro" id="IPR003593">
    <property type="entry name" value="AAA+_ATPase"/>
</dbReference>
<dbReference type="Pfam" id="PF13401">
    <property type="entry name" value="AAA_22"/>
    <property type="match status" value="1"/>
</dbReference>
<reference evidence="2 3" key="1">
    <citation type="submission" date="2018-05" db="EMBL/GenBank/DDBJ databases">
        <title>Coraliomargarita sinensis sp. nov., isolated from a marine solar saltern.</title>
        <authorList>
            <person name="Zhou L.Y."/>
        </authorList>
    </citation>
    <scope>NUCLEOTIDE SEQUENCE [LARGE SCALE GENOMIC DNA]</scope>
    <source>
        <strain evidence="2 3">WN38</strain>
    </source>
</reference>
<gene>
    <name evidence="2" type="ORF">DDZ13_12755</name>
</gene>
<dbReference type="GO" id="GO:0016887">
    <property type="term" value="F:ATP hydrolysis activity"/>
    <property type="evidence" value="ECO:0007669"/>
    <property type="project" value="InterPro"/>
</dbReference>
<evidence type="ECO:0000313" key="3">
    <source>
        <dbReference type="Proteomes" id="UP000247099"/>
    </source>
</evidence>
<dbReference type="InterPro" id="IPR052026">
    <property type="entry name" value="ExeA_AAA_ATPase_DNA-bind"/>
</dbReference>
<dbReference type="Gene3D" id="3.40.50.300">
    <property type="entry name" value="P-loop containing nucleotide triphosphate hydrolases"/>
    <property type="match status" value="1"/>
</dbReference>